<dbReference type="PROSITE" id="PS50990">
    <property type="entry name" value="PEPTIDASE_C39"/>
    <property type="match status" value="1"/>
</dbReference>
<keyword evidence="10" id="KW-0080">Bacteriocin transport</keyword>
<feature type="transmembrane region" description="Helical" evidence="12">
    <location>
        <begin position="295"/>
        <end position="318"/>
    </location>
</feature>
<comment type="subcellular location">
    <subcellularLocation>
        <location evidence="1">Cell membrane</location>
        <topology evidence="1">Multi-pass membrane protein</topology>
    </subcellularLocation>
</comment>
<dbReference type="FunFam" id="3.40.50.300:FF:000299">
    <property type="entry name" value="ABC transporter ATP-binding protein/permease"/>
    <property type="match status" value="1"/>
</dbReference>
<keyword evidence="2" id="KW-0813">Transport</keyword>
<dbReference type="SMART" id="SM00382">
    <property type="entry name" value="AAA"/>
    <property type="match status" value="1"/>
</dbReference>
<dbReference type="InterPro" id="IPR003439">
    <property type="entry name" value="ABC_transporter-like_ATP-bd"/>
</dbReference>
<feature type="transmembrane region" description="Helical" evidence="12">
    <location>
        <begin position="246"/>
        <end position="267"/>
    </location>
</feature>
<keyword evidence="4 12" id="KW-0812">Transmembrane</keyword>
<dbReference type="GO" id="GO:0043213">
    <property type="term" value="P:bacteriocin transport"/>
    <property type="evidence" value="ECO:0007669"/>
    <property type="project" value="UniProtKB-KW"/>
</dbReference>
<dbReference type="InterPro" id="IPR003593">
    <property type="entry name" value="AAA+_ATPase"/>
</dbReference>
<evidence type="ECO:0000256" key="8">
    <source>
        <dbReference type="ARBA" id="ARBA00022989"/>
    </source>
</evidence>
<dbReference type="Pfam" id="PF00005">
    <property type="entry name" value="ABC_tran"/>
    <property type="match status" value="1"/>
</dbReference>
<organism evidence="16 17">
    <name type="scientific">Tistlia consotensis USBA 355</name>
    <dbReference type="NCBI Taxonomy" id="560819"/>
    <lineage>
        <taxon>Bacteria</taxon>
        <taxon>Pseudomonadati</taxon>
        <taxon>Pseudomonadota</taxon>
        <taxon>Alphaproteobacteria</taxon>
        <taxon>Rhodospirillales</taxon>
        <taxon>Rhodovibrionaceae</taxon>
        <taxon>Tistlia</taxon>
    </lineage>
</organism>
<feature type="transmembrane region" description="Helical" evidence="12">
    <location>
        <begin position="187"/>
        <end position="206"/>
    </location>
</feature>
<sequence length="751" mass="80010">MSTAASPAQDGAPAAGAAPDGGPHGRSGRVSVPTLLQTATHESGAAALGMVLAHYGKWLPLERLCEETGVSRDGSRAENITAAAHNLGLEAQQRGDGAEAALRLPTPALVQLDSGFAVLEGSARGRVWLNDPASGRRSLSPGDFAKHYAGAAITLRPAAGFRREGHGPNLVTSLGRHLGGARGATEIVLLVTVLLVVPGLLLPGLLKVFIDEVLIKQLASWLLPLIIGLALSGLLDALLLSVQQFYLKRLQIAVAIGIAGGFLWHLLRLPVQFFGLRTVGDVVARYRSSTQVSDLLAESVSTNLLNLVMVAFFGPLLFLFDVQLAAVAVALTLLNIGAVQLARGKRAQLNRRQLNEEGKLTAAGMGGLKAIETLKAMGTEPYFFRSWAQTNSEVVDARQEVGRISLTLDAVPAVLNALTIASMLGFGAILVIRGAMSVGDLIAFQWLLKRFSQPMQQLVTVTQSLQLLQSNLRRIDDVLAYPGDPLLAGRAVTGAATAAPEPRLGDGSPSLRLSGALSLKDVGFSYSPVNEPLIQHFDLELEPGARVALVGGSGSGKSTLGKLIVGLYRPTEGQVLFDGLPIDRIPRALFLGSIGYVDQDIFLFNGTVRENITMWDSSIPIEAVRRAAGDACIDDIVSARIGAYDSQVAEGGVNFSGGQRQRIEIARALVREPRLVVLDEATAALDAETERQIDDNLRRRGCTCVIIAHRLSTIRDADEIIVLDRGRVIERGRHDELIARKGRYAELVAMA</sequence>
<dbReference type="Pfam" id="PF00664">
    <property type="entry name" value="ABC_membrane"/>
    <property type="match status" value="1"/>
</dbReference>
<dbReference type="GO" id="GO:0015031">
    <property type="term" value="P:protein transport"/>
    <property type="evidence" value="ECO:0007669"/>
    <property type="project" value="UniProtKB-KW"/>
</dbReference>
<feature type="domain" description="ABC transporter" evidence="13">
    <location>
        <begin position="517"/>
        <end position="750"/>
    </location>
</feature>
<dbReference type="Pfam" id="PF03412">
    <property type="entry name" value="Peptidase_C39"/>
    <property type="match status" value="1"/>
</dbReference>
<feature type="transmembrane region" description="Helical" evidence="12">
    <location>
        <begin position="218"/>
        <end position="240"/>
    </location>
</feature>
<dbReference type="InterPro" id="IPR022514">
    <property type="entry name" value="NHPM_micro_ABC1"/>
</dbReference>
<evidence type="ECO:0000259" key="15">
    <source>
        <dbReference type="PROSITE" id="PS50990"/>
    </source>
</evidence>
<gene>
    <name evidence="16" type="ORF">SAMN05428998_103181</name>
</gene>
<keyword evidence="8 12" id="KW-1133">Transmembrane helix</keyword>
<dbReference type="InterPro" id="IPR011527">
    <property type="entry name" value="ABC1_TM_dom"/>
</dbReference>
<evidence type="ECO:0000256" key="3">
    <source>
        <dbReference type="ARBA" id="ARBA00022475"/>
    </source>
</evidence>
<dbReference type="PROSITE" id="PS00211">
    <property type="entry name" value="ABC_TRANSPORTER_1"/>
    <property type="match status" value="1"/>
</dbReference>
<evidence type="ECO:0000313" key="17">
    <source>
        <dbReference type="Proteomes" id="UP000192917"/>
    </source>
</evidence>
<proteinExistence type="predicted"/>
<dbReference type="InterPro" id="IPR017871">
    <property type="entry name" value="ABC_transporter-like_CS"/>
</dbReference>
<dbReference type="PROSITE" id="PS50929">
    <property type="entry name" value="ABC_TM1F"/>
    <property type="match status" value="1"/>
</dbReference>
<dbReference type="GO" id="GO:0016887">
    <property type="term" value="F:ATP hydrolysis activity"/>
    <property type="evidence" value="ECO:0007669"/>
    <property type="project" value="InterPro"/>
</dbReference>
<dbReference type="InterPro" id="IPR036640">
    <property type="entry name" value="ABC1_TM_sf"/>
</dbReference>
<dbReference type="GO" id="GO:0006508">
    <property type="term" value="P:proteolysis"/>
    <property type="evidence" value="ECO:0007669"/>
    <property type="project" value="InterPro"/>
</dbReference>
<evidence type="ECO:0000256" key="9">
    <source>
        <dbReference type="ARBA" id="ARBA00023136"/>
    </source>
</evidence>
<dbReference type="InterPro" id="IPR005074">
    <property type="entry name" value="Peptidase_C39"/>
</dbReference>
<dbReference type="Proteomes" id="UP000192917">
    <property type="component" value="Unassembled WGS sequence"/>
</dbReference>
<dbReference type="Gene3D" id="3.40.50.300">
    <property type="entry name" value="P-loop containing nucleotide triphosphate hydrolases"/>
    <property type="match status" value="1"/>
</dbReference>
<dbReference type="GO" id="GO:0005524">
    <property type="term" value="F:ATP binding"/>
    <property type="evidence" value="ECO:0007669"/>
    <property type="project" value="UniProtKB-KW"/>
</dbReference>
<keyword evidence="17" id="KW-1185">Reference proteome</keyword>
<dbReference type="NCBIfam" id="TIGR03796">
    <property type="entry name" value="NHLM_micro_ABC1"/>
    <property type="match status" value="1"/>
</dbReference>
<keyword evidence="3" id="KW-1003">Cell membrane</keyword>
<evidence type="ECO:0000256" key="11">
    <source>
        <dbReference type="SAM" id="MobiDB-lite"/>
    </source>
</evidence>
<evidence type="ECO:0000259" key="13">
    <source>
        <dbReference type="PROSITE" id="PS50893"/>
    </source>
</evidence>
<evidence type="ECO:0000256" key="12">
    <source>
        <dbReference type="SAM" id="Phobius"/>
    </source>
</evidence>
<feature type="transmembrane region" description="Helical" evidence="12">
    <location>
        <begin position="324"/>
        <end position="342"/>
    </location>
</feature>
<dbReference type="GO" id="GO:0140359">
    <property type="term" value="F:ABC-type transporter activity"/>
    <property type="evidence" value="ECO:0007669"/>
    <property type="project" value="InterPro"/>
</dbReference>
<dbReference type="Gene3D" id="1.20.1560.10">
    <property type="entry name" value="ABC transporter type 1, transmembrane domain"/>
    <property type="match status" value="1"/>
</dbReference>
<evidence type="ECO:0000256" key="7">
    <source>
        <dbReference type="ARBA" id="ARBA00022927"/>
    </source>
</evidence>
<evidence type="ECO:0000313" key="16">
    <source>
        <dbReference type="EMBL" id="SMF04096.1"/>
    </source>
</evidence>
<dbReference type="Gene3D" id="3.90.70.10">
    <property type="entry name" value="Cysteine proteinases"/>
    <property type="match status" value="1"/>
</dbReference>
<dbReference type="PANTHER" id="PTHR24221:SF654">
    <property type="entry name" value="ATP-BINDING CASSETTE SUB-FAMILY B MEMBER 6"/>
    <property type="match status" value="1"/>
</dbReference>
<reference evidence="16 17" key="1">
    <citation type="submission" date="2017-04" db="EMBL/GenBank/DDBJ databases">
        <authorList>
            <person name="Afonso C.L."/>
            <person name="Miller P.J."/>
            <person name="Scott M.A."/>
            <person name="Spackman E."/>
            <person name="Goraichik I."/>
            <person name="Dimitrov K.M."/>
            <person name="Suarez D.L."/>
            <person name="Swayne D.E."/>
        </authorList>
    </citation>
    <scope>NUCLEOTIDE SEQUENCE [LARGE SCALE GENOMIC DNA]</scope>
    <source>
        <strain evidence="16 17">USBA 355</strain>
    </source>
</reference>
<evidence type="ECO:0000256" key="1">
    <source>
        <dbReference type="ARBA" id="ARBA00004651"/>
    </source>
</evidence>
<evidence type="ECO:0000256" key="6">
    <source>
        <dbReference type="ARBA" id="ARBA00022840"/>
    </source>
</evidence>
<dbReference type="PANTHER" id="PTHR24221">
    <property type="entry name" value="ATP-BINDING CASSETTE SUB-FAMILY B"/>
    <property type="match status" value="1"/>
</dbReference>
<dbReference type="STRING" id="560819.SAMN05428998_103181"/>
<keyword evidence="6 16" id="KW-0067">ATP-binding</keyword>
<keyword evidence="5" id="KW-0547">Nucleotide-binding</keyword>
<keyword evidence="7" id="KW-0653">Protein transport</keyword>
<evidence type="ECO:0000256" key="5">
    <source>
        <dbReference type="ARBA" id="ARBA00022741"/>
    </source>
</evidence>
<dbReference type="GO" id="GO:0005886">
    <property type="term" value="C:plasma membrane"/>
    <property type="evidence" value="ECO:0007669"/>
    <property type="project" value="UniProtKB-SubCell"/>
</dbReference>
<dbReference type="SUPFAM" id="SSF90123">
    <property type="entry name" value="ABC transporter transmembrane region"/>
    <property type="match status" value="1"/>
</dbReference>
<name>A0A1Y6BCH2_9PROT</name>
<feature type="domain" description="Peptidase C39" evidence="15">
    <location>
        <begin position="37"/>
        <end position="155"/>
    </location>
</feature>
<evidence type="ECO:0000256" key="2">
    <source>
        <dbReference type="ARBA" id="ARBA00022448"/>
    </source>
</evidence>
<feature type="region of interest" description="Disordered" evidence="11">
    <location>
        <begin position="1"/>
        <end position="30"/>
    </location>
</feature>
<dbReference type="SUPFAM" id="SSF52540">
    <property type="entry name" value="P-loop containing nucleoside triphosphate hydrolases"/>
    <property type="match status" value="1"/>
</dbReference>
<evidence type="ECO:0000256" key="4">
    <source>
        <dbReference type="ARBA" id="ARBA00022692"/>
    </source>
</evidence>
<keyword evidence="9 12" id="KW-0472">Membrane</keyword>
<evidence type="ECO:0000256" key="10">
    <source>
        <dbReference type="ARBA" id="ARBA00043264"/>
    </source>
</evidence>
<protein>
    <submittedName>
        <fullName evidence="16">NHLM bacteriocin system ABC transporter, peptidase/ATP-binding protein</fullName>
    </submittedName>
</protein>
<dbReference type="AlphaFoldDB" id="A0A1Y6BCH2"/>
<feature type="transmembrane region" description="Helical" evidence="12">
    <location>
        <begin position="413"/>
        <end position="432"/>
    </location>
</feature>
<dbReference type="EMBL" id="FWZX01000003">
    <property type="protein sequence ID" value="SMF04096.1"/>
    <property type="molecule type" value="Genomic_DNA"/>
</dbReference>
<dbReference type="InterPro" id="IPR039421">
    <property type="entry name" value="Type_1_exporter"/>
</dbReference>
<dbReference type="CDD" id="cd18569">
    <property type="entry name" value="ABC_6TM_NHLM_bacteriocin"/>
    <property type="match status" value="1"/>
</dbReference>
<dbReference type="InterPro" id="IPR027417">
    <property type="entry name" value="P-loop_NTPase"/>
</dbReference>
<accession>A0A1Y6BCH2</accession>
<evidence type="ECO:0000259" key="14">
    <source>
        <dbReference type="PROSITE" id="PS50929"/>
    </source>
</evidence>
<feature type="compositionally biased region" description="Low complexity" evidence="11">
    <location>
        <begin position="1"/>
        <end position="21"/>
    </location>
</feature>
<dbReference type="GO" id="GO:0008233">
    <property type="term" value="F:peptidase activity"/>
    <property type="evidence" value="ECO:0007669"/>
    <property type="project" value="InterPro"/>
</dbReference>
<dbReference type="GO" id="GO:0034040">
    <property type="term" value="F:ATPase-coupled lipid transmembrane transporter activity"/>
    <property type="evidence" value="ECO:0007669"/>
    <property type="project" value="TreeGrafter"/>
</dbReference>
<dbReference type="PROSITE" id="PS50893">
    <property type="entry name" value="ABC_TRANSPORTER_2"/>
    <property type="match status" value="1"/>
</dbReference>
<feature type="domain" description="ABC transmembrane type-1" evidence="14">
    <location>
        <begin position="187"/>
        <end position="467"/>
    </location>
</feature>